<dbReference type="OrthoDB" id="3304698at2"/>
<protein>
    <submittedName>
        <fullName evidence="2">Uncharacterized protein</fullName>
    </submittedName>
</protein>
<proteinExistence type="predicted"/>
<dbReference type="EMBL" id="SFCC01000021">
    <property type="protein sequence ID" value="RZQ59841.1"/>
    <property type="molecule type" value="Genomic_DNA"/>
</dbReference>
<comment type="caution">
    <text evidence="2">The sequence shown here is derived from an EMBL/GenBank/DDBJ whole genome shotgun (WGS) entry which is preliminary data.</text>
</comment>
<organism evidence="2 3">
    <name type="scientific">Amycolatopsis suaedae</name>
    <dbReference type="NCBI Taxonomy" id="2510978"/>
    <lineage>
        <taxon>Bacteria</taxon>
        <taxon>Bacillati</taxon>
        <taxon>Actinomycetota</taxon>
        <taxon>Actinomycetes</taxon>
        <taxon>Pseudonocardiales</taxon>
        <taxon>Pseudonocardiaceae</taxon>
        <taxon>Amycolatopsis</taxon>
    </lineage>
</organism>
<dbReference type="Proteomes" id="UP000292003">
    <property type="component" value="Unassembled WGS sequence"/>
</dbReference>
<accession>A0A4Q7IY06</accession>
<feature type="region of interest" description="Disordered" evidence="1">
    <location>
        <begin position="702"/>
        <end position="724"/>
    </location>
</feature>
<gene>
    <name evidence="2" type="ORF">EWH70_32525</name>
</gene>
<evidence type="ECO:0000313" key="3">
    <source>
        <dbReference type="Proteomes" id="UP000292003"/>
    </source>
</evidence>
<evidence type="ECO:0000256" key="1">
    <source>
        <dbReference type="SAM" id="MobiDB-lite"/>
    </source>
</evidence>
<name>A0A4Q7IY06_9PSEU</name>
<keyword evidence="3" id="KW-1185">Reference proteome</keyword>
<sequence length="1132" mass="120204">MAFPDEPLDINVELFYDGVWNDITTHCLSRNDITVSRGRRDEASKADPGKCTLVIDNTDGRYSPRNPMSPLYGKIGRNTPLRVRVGAPDPALSLPGAPEISGCFTPDVTELGITGDIDIRIDIGPRTWRPYLNQVLVSKFWHDSNNRSWILQLRANGQLDFAWSSDGTLTSSGFRNAFSTASIPANSDRLAVRVTLDVDNGSGGRTTTFYTAPTIAGPWTQLGSPVIGASTTSIFDSVAAVEIGAAAGEGVAFAGTEVFHGRVHAFELRNGIDGAVVANPVFTSRVAGEQEFTFTDGAGRVWSVHGDAAITDRSVRFAGEVSSWPSRWDPTGADVWVPVTASGVLRRLGHGASPLRSAMFRGMTNPQQQPPALAYWPCEDGADARQAASAVGGTPMRILGGSLAGPLQMASYSGFVSSAPLPVMRGESLLGYISGGTDTGELRAFSLLHVPDNGVPTQVQLLNVWTTGTTGEWMIEAATDGSLILRVRDQSGIQLFQSGNLGFNVNGRDLLFGLWLRQVGADVEWQVFTFEVGDILGGFALGGTLAGRTFGRALRVAIGWGGNLGETAMGHVAVQDHNTEDIGEVLFRALSGWQFETAGTRVDRLTTEETVPCVIEGDPAATEPMGQQGIATVLDLVGECAAADLGVFGERRDFPALWYRTRHTLYNQRPALELDYAARQVAPPFEPEDDDQATVNDITVRRKGGSSARAVDETGPLSVLPPPDGVGRYDDTADVNVANDAQLTHQAAWRLHLGTVDEARYPQLRINLARSPELIPAVTALDVGDRITVANTPDWLPPDTVDLIAQGYTERLNSHVWSLTFNCTPGSPWNVGVVGDTQLGRADTAGSQIATAVTSGATTVPVTTTEGPQWTTDPAEMPFDIRAGGEVMTVTAVANGASDTFTRTVANGWGTATTGEPWATSGGSASDFSVSGTQGLVSQGTVNVGRLTVLPVNQSDVDFAATVATDKLATGAPQLVGLLARHLDSDNYLFVRPALETNQTVTLYIIKRVAGSETVLTAVVVPGLTHGAGTRFGLRMQVIGTTIRGKIWLASTPEPAAWTLETSDTELTAVGAIGTYHRLVTGTSNAPVVASWDDLVVRNPQLFTVTRAVNGITKSHAAGTDVRLAQPAIIAL</sequence>
<dbReference type="AlphaFoldDB" id="A0A4Q7IY06"/>
<evidence type="ECO:0000313" key="2">
    <source>
        <dbReference type="EMBL" id="RZQ59841.1"/>
    </source>
</evidence>
<reference evidence="2 3" key="1">
    <citation type="submission" date="2019-02" db="EMBL/GenBank/DDBJ databases">
        <title>Draft genome sequence of Amycolatopsis sp. 8-3EHSu isolated from roots of Suaeda maritima.</title>
        <authorList>
            <person name="Duangmal K."/>
            <person name="Chantavorakit T."/>
        </authorList>
    </citation>
    <scope>NUCLEOTIDE SEQUENCE [LARGE SCALE GENOMIC DNA]</scope>
    <source>
        <strain evidence="2 3">8-3EHSu</strain>
    </source>
</reference>
<dbReference type="RefSeq" id="WP_130479406.1">
    <property type="nucleotide sequence ID" value="NZ_SFCC01000021.1"/>
</dbReference>